<dbReference type="HOGENOM" id="CLU_2997052_0_0_1"/>
<reference evidence="1 2" key="1">
    <citation type="submission" date="2014-04" db="EMBL/GenBank/DDBJ databases">
        <authorList>
            <consortium name="DOE Joint Genome Institute"/>
            <person name="Kuo A."/>
            <person name="Martino E."/>
            <person name="Perotto S."/>
            <person name="Kohler A."/>
            <person name="Nagy L.G."/>
            <person name="Floudas D."/>
            <person name="Copeland A."/>
            <person name="Barry K.W."/>
            <person name="Cichocki N."/>
            <person name="Veneault-Fourrey C."/>
            <person name="LaButti K."/>
            <person name="Lindquist E.A."/>
            <person name="Lipzen A."/>
            <person name="Lundell T."/>
            <person name="Morin E."/>
            <person name="Murat C."/>
            <person name="Sun H."/>
            <person name="Tunlid A."/>
            <person name="Henrissat B."/>
            <person name="Grigoriev I.V."/>
            <person name="Hibbett D.S."/>
            <person name="Martin F."/>
            <person name="Nordberg H.P."/>
            <person name="Cantor M.N."/>
            <person name="Hua S.X."/>
        </authorList>
    </citation>
    <scope>NUCLEOTIDE SEQUENCE [LARGE SCALE GENOMIC DNA]</scope>
    <source>
        <strain evidence="1 2">Zn</strain>
    </source>
</reference>
<protein>
    <submittedName>
        <fullName evidence="1">Uncharacterized protein</fullName>
    </submittedName>
</protein>
<dbReference type="InParanoid" id="A0A0C3HBF2"/>
<evidence type="ECO:0000313" key="1">
    <source>
        <dbReference type="EMBL" id="KIN00560.1"/>
    </source>
</evidence>
<reference evidence="2" key="2">
    <citation type="submission" date="2015-01" db="EMBL/GenBank/DDBJ databases">
        <title>Evolutionary Origins and Diversification of the Mycorrhizal Mutualists.</title>
        <authorList>
            <consortium name="DOE Joint Genome Institute"/>
            <consortium name="Mycorrhizal Genomics Consortium"/>
            <person name="Kohler A."/>
            <person name="Kuo A."/>
            <person name="Nagy L.G."/>
            <person name="Floudas D."/>
            <person name="Copeland A."/>
            <person name="Barry K.W."/>
            <person name="Cichocki N."/>
            <person name="Veneault-Fourrey C."/>
            <person name="LaButti K."/>
            <person name="Lindquist E.A."/>
            <person name="Lipzen A."/>
            <person name="Lundell T."/>
            <person name="Morin E."/>
            <person name="Murat C."/>
            <person name="Riley R."/>
            <person name="Ohm R."/>
            <person name="Sun H."/>
            <person name="Tunlid A."/>
            <person name="Henrissat B."/>
            <person name="Grigoriev I.V."/>
            <person name="Hibbett D.S."/>
            <person name="Martin F."/>
        </authorList>
    </citation>
    <scope>NUCLEOTIDE SEQUENCE [LARGE SCALE GENOMIC DNA]</scope>
    <source>
        <strain evidence="2">Zn</strain>
    </source>
</reference>
<name>A0A0C3HBF2_OIDMZ</name>
<gene>
    <name evidence="1" type="ORF">OIDMADRAFT_19578</name>
</gene>
<dbReference type="AlphaFoldDB" id="A0A0C3HBF2"/>
<dbReference type="Proteomes" id="UP000054321">
    <property type="component" value="Unassembled WGS sequence"/>
</dbReference>
<evidence type="ECO:0000313" key="2">
    <source>
        <dbReference type="Proteomes" id="UP000054321"/>
    </source>
</evidence>
<accession>A0A0C3HBF2</accession>
<dbReference type="OrthoDB" id="5230585at2759"/>
<organism evidence="1 2">
    <name type="scientific">Oidiodendron maius (strain Zn)</name>
    <dbReference type="NCBI Taxonomy" id="913774"/>
    <lineage>
        <taxon>Eukaryota</taxon>
        <taxon>Fungi</taxon>
        <taxon>Dikarya</taxon>
        <taxon>Ascomycota</taxon>
        <taxon>Pezizomycotina</taxon>
        <taxon>Leotiomycetes</taxon>
        <taxon>Leotiomycetes incertae sedis</taxon>
        <taxon>Myxotrichaceae</taxon>
        <taxon>Oidiodendron</taxon>
    </lineage>
</organism>
<keyword evidence="2" id="KW-1185">Reference proteome</keyword>
<dbReference type="EMBL" id="KN832877">
    <property type="protein sequence ID" value="KIN00560.1"/>
    <property type="molecule type" value="Genomic_DNA"/>
</dbReference>
<proteinExistence type="predicted"/>
<sequence>MAGYMRGTARSYTRHAAVEIIAGILREERSSDILCYAQDPAYDNVDKGFLKHWNHTP</sequence>